<proteinExistence type="predicted"/>
<evidence type="ECO:0000313" key="2">
    <source>
        <dbReference type="EMBL" id="RYU51085.1"/>
    </source>
</evidence>
<dbReference type="Proteomes" id="UP000293465">
    <property type="component" value="Unassembled WGS sequence"/>
</dbReference>
<name>A0A4Q5KN51_9GAMM</name>
<evidence type="ECO:0000313" key="3">
    <source>
        <dbReference type="EMBL" id="RYU64190.1"/>
    </source>
</evidence>
<protein>
    <submittedName>
        <fullName evidence="1">Uncharacterized protein</fullName>
    </submittedName>
</protein>
<organism evidence="1 4">
    <name type="scientific">Aliivibrio finisterrensis</name>
    <dbReference type="NCBI Taxonomy" id="511998"/>
    <lineage>
        <taxon>Bacteria</taxon>
        <taxon>Pseudomonadati</taxon>
        <taxon>Pseudomonadota</taxon>
        <taxon>Gammaproteobacteria</taxon>
        <taxon>Vibrionales</taxon>
        <taxon>Vibrionaceae</taxon>
        <taxon>Aliivibrio</taxon>
    </lineage>
</organism>
<dbReference type="RefSeq" id="WP_130048243.1">
    <property type="nucleotide sequence ID" value="NZ_SEZJ01000005.1"/>
</dbReference>
<dbReference type="EMBL" id="SEZJ01000005">
    <property type="protein sequence ID" value="RYU46838.1"/>
    <property type="molecule type" value="Genomic_DNA"/>
</dbReference>
<accession>A0A4Q5KN51</accession>
<evidence type="ECO:0000313" key="4">
    <source>
        <dbReference type="Proteomes" id="UP000293465"/>
    </source>
</evidence>
<comment type="caution">
    <text evidence="1">The sequence shown here is derived from an EMBL/GenBank/DDBJ whole genome shotgun (WGS) entry which is preliminary data.</text>
</comment>
<evidence type="ECO:0000313" key="6">
    <source>
        <dbReference type="Proteomes" id="UP000294166"/>
    </source>
</evidence>
<dbReference type="Proteomes" id="UP000294063">
    <property type="component" value="Unassembled WGS sequence"/>
</dbReference>
<gene>
    <name evidence="1" type="ORF">ERW49_06805</name>
    <name evidence="3" type="ORF">ERW53_10780</name>
    <name evidence="2" type="ORF">ERW57_10545</name>
</gene>
<evidence type="ECO:0000313" key="1">
    <source>
        <dbReference type="EMBL" id="RYU46838.1"/>
    </source>
</evidence>
<dbReference type="EMBL" id="SEZN01000017">
    <property type="protein sequence ID" value="RYU64190.1"/>
    <property type="molecule type" value="Genomic_DNA"/>
</dbReference>
<evidence type="ECO:0000313" key="5">
    <source>
        <dbReference type="Proteomes" id="UP000294063"/>
    </source>
</evidence>
<dbReference type="AlphaFoldDB" id="A0A4Q5KN51"/>
<reference evidence="4 5" key="1">
    <citation type="submission" date="2019-02" db="EMBL/GenBank/DDBJ databases">
        <title>Genome sequences of Aliivibrio finisterrensis strains from farmed Atlantic salmon.</title>
        <authorList>
            <person name="Bowman J.P."/>
        </authorList>
    </citation>
    <scope>NUCLEOTIDE SEQUENCE [LARGE SCALE GENOMIC DNA]</scope>
    <source>
        <strain evidence="3 6">A21</strain>
        <strain evidence="1 4">A32</strain>
        <strain evidence="2 5">A46</strain>
    </source>
</reference>
<dbReference type="Proteomes" id="UP000294166">
    <property type="component" value="Unassembled WGS sequence"/>
</dbReference>
<dbReference type="EMBL" id="SEZK01000016">
    <property type="protein sequence ID" value="RYU51085.1"/>
    <property type="molecule type" value="Genomic_DNA"/>
</dbReference>
<keyword evidence="6" id="KW-1185">Reference proteome</keyword>
<sequence length="151" mass="17364">MFKEIYRKITARKTKTETLKDTMFYYASIVNQPAFTNTTITFITDDKQAFALEEIKAALLSQKEYALMKREADQRHVNLIAQGFTYKAIETHVKTLEMHVKKVIAMRGNDTVYFGLTPDNELIIKANKHSRDGVLATINNIKLTTLKIKTM</sequence>
<dbReference type="GeneID" id="56274747"/>